<feature type="domain" description="Tc1-like transposase DDE" evidence="2">
    <location>
        <begin position="423"/>
        <end position="481"/>
    </location>
</feature>
<feature type="compositionally biased region" description="Basic and acidic residues" evidence="1">
    <location>
        <begin position="66"/>
        <end position="80"/>
    </location>
</feature>
<feature type="compositionally biased region" description="Basic residues" evidence="1">
    <location>
        <begin position="366"/>
        <end position="380"/>
    </location>
</feature>
<feature type="compositionally biased region" description="Basic and acidic residues" evidence="1">
    <location>
        <begin position="339"/>
        <end position="365"/>
    </location>
</feature>
<evidence type="ECO:0008006" key="6">
    <source>
        <dbReference type="Google" id="ProtNLM"/>
    </source>
</evidence>
<dbReference type="AlphaFoldDB" id="A0A8J6LGE2"/>
<dbReference type="EMBL" id="JABDTM020026343">
    <property type="protein sequence ID" value="KAH0812046.1"/>
    <property type="molecule type" value="Genomic_DNA"/>
</dbReference>
<dbReference type="Gene3D" id="3.30.420.10">
    <property type="entry name" value="Ribonuclease H-like superfamily/Ribonuclease H"/>
    <property type="match status" value="2"/>
</dbReference>
<feature type="compositionally biased region" description="Basic and acidic residues" evidence="1">
    <location>
        <begin position="381"/>
        <end position="393"/>
    </location>
</feature>
<evidence type="ECO:0000259" key="2">
    <source>
        <dbReference type="Pfam" id="PF13358"/>
    </source>
</evidence>
<name>A0A8J6LGE2_TENMO</name>
<feature type="domain" description="Mos1 transposase HTH" evidence="3">
    <location>
        <begin position="538"/>
        <end position="582"/>
    </location>
</feature>
<dbReference type="InterPro" id="IPR041426">
    <property type="entry name" value="Mos1_HTH"/>
</dbReference>
<dbReference type="InterPro" id="IPR036397">
    <property type="entry name" value="RNaseH_sf"/>
</dbReference>
<dbReference type="GO" id="GO:0003676">
    <property type="term" value="F:nucleic acid binding"/>
    <property type="evidence" value="ECO:0007669"/>
    <property type="project" value="InterPro"/>
</dbReference>
<dbReference type="InterPro" id="IPR001888">
    <property type="entry name" value="Transposase_1"/>
</dbReference>
<evidence type="ECO:0000313" key="4">
    <source>
        <dbReference type="EMBL" id="KAH0812046.1"/>
    </source>
</evidence>
<dbReference type="Pfam" id="PF01359">
    <property type="entry name" value="Transposase_1"/>
    <property type="match status" value="1"/>
</dbReference>
<dbReference type="Gene3D" id="3.60.10.10">
    <property type="entry name" value="Endonuclease/exonuclease/phosphatase"/>
    <property type="match status" value="1"/>
</dbReference>
<proteinExistence type="predicted"/>
<organism evidence="4 5">
    <name type="scientific">Tenebrio molitor</name>
    <name type="common">Yellow mealworm beetle</name>
    <dbReference type="NCBI Taxonomy" id="7067"/>
    <lineage>
        <taxon>Eukaryota</taxon>
        <taxon>Metazoa</taxon>
        <taxon>Ecdysozoa</taxon>
        <taxon>Arthropoda</taxon>
        <taxon>Hexapoda</taxon>
        <taxon>Insecta</taxon>
        <taxon>Pterygota</taxon>
        <taxon>Neoptera</taxon>
        <taxon>Endopterygota</taxon>
        <taxon>Coleoptera</taxon>
        <taxon>Polyphaga</taxon>
        <taxon>Cucujiformia</taxon>
        <taxon>Tenebrionidae</taxon>
        <taxon>Tenebrio</taxon>
    </lineage>
</organism>
<feature type="region of interest" description="Disordered" evidence="1">
    <location>
        <begin position="339"/>
        <end position="393"/>
    </location>
</feature>
<keyword evidence="5" id="KW-1185">Reference proteome</keyword>
<evidence type="ECO:0000256" key="1">
    <source>
        <dbReference type="SAM" id="MobiDB-lite"/>
    </source>
</evidence>
<dbReference type="InterPro" id="IPR052709">
    <property type="entry name" value="Transposase-MT_Hybrid"/>
</dbReference>
<dbReference type="Proteomes" id="UP000719412">
    <property type="component" value="Unassembled WGS sequence"/>
</dbReference>
<accession>A0A8J6LGE2</accession>
<dbReference type="PANTHER" id="PTHR46060">
    <property type="entry name" value="MARINER MOS1 TRANSPOSASE-LIKE PROTEIN"/>
    <property type="match status" value="1"/>
</dbReference>
<protein>
    <recommendedName>
        <fullName evidence="6">Transposase</fullName>
    </recommendedName>
</protein>
<evidence type="ECO:0000259" key="3">
    <source>
        <dbReference type="Pfam" id="PF17906"/>
    </source>
</evidence>
<dbReference type="PANTHER" id="PTHR46060:SF1">
    <property type="entry name" value="MARINER MOS1 TRANSPOSASE-LIKE PROTEIN"/>
    <property type="match status" value="1"/>
</dbReference>
<dbReference type="InterPro" id="IPR038717">
    <property type="entry name" value="Tc1-like_DDE_dom"/>
</dbReference>
<reference evidence="4" key="1">
    <citation type="journal article" date="2020" name="J Insects Food Feed">
        <title>The yellow mealworm (Tenebrio molitor) genome: a resource for the emerging insects as food and feed industry.</title>
        <authorList>
            <person name="Eriksson T."/>
            <person name="Andere A."/>
            <person name="Kelstrup H."/>
            <person name="Emery V."/>
            <person name="Picard C."/>
        </authorList>
    </citation>
    <scope>NUCLEOTIDE SEQUENCE</scope>
    <source>
        <strain evidence="4">Stoneville</strain>
        <tissue evidence="4">Whole head</tissue>
    </source>
</reference>
<feature type="region of interest" description="Disordered" evidence="1">
    <location>
        <begin position="156"/>
        <end position="198"/>
    </location>
</feature>
<dbReference type="Pfam" id="PF13358">
    <property type="entry name" value="DDE_3"/>
    <property type="match status" value="1"/>
</dbReference>
<dbReference type="Pfam" id="PF17906">
    <property type="entry name" value="HTH_48"/>
    <property type="match status" value="1"/>
</dbReference>
<feature type="region of interest" description="Disordered" evidence="1">
    <location>
        <begin position="111"/>
        <end position="139"/>
    </location>
</feature>
<gene>
    <name evidence="4" type="ORF">GEV33_010746</name>
</gene>
<reference evidence="4" key="2">
    <citation type="submission" date="2021-08" db="EMBL/GenBank/DDBJ databases">
        <authorList>
            <person name="Eriksson T."/>
        </authorList>
    </citation>
    <scope>NUCLEOTIDE SEQUENCE</scope>
    <source>
        <strain evidence="4">Stoneville</strain>
        <tissue evidence="4">Whole head</tissue>
    </source>
</reference>
<feature type="region of interest" description="Disordered" evidence="1">
    <location>
        <begin position="50"/>
        <end position="95"/>
    </location>
</feature>
<sequence>MSLTVEALAKKGRPPPHHLPNWILHPANRLSQLPRPQSAEDLTGLLRENFFRFRPPPPSSCHKNRKTPEAKQDKDTKKVEITLSSGRTTRGRGRRLSLRCGDCGGAPLLRGGRFSSDQGKKQTRLPGVGHSKPGLFPLRGPLIRRSARRRSTLDTRPYFRDPITPSHLHTGTARPPLTLPFSPTTVVPSKKNRSERTRAFQNGSSSRWCWRESFETKQGKCMLIGGNFNGRIGERGARNWEEEREERRGKRKSKDKVENVEGKRLMEWIEENGWEVLNGNKQRDEEGEWTYIVETIHEERGKGGAREEQKKVTIKVWDEQGVEEYRRRLEKATFQEQDVEKKATTKKEVTVRETKGAGRKNEWRTRLRRRKQKSQRKRWKTDKEAEKEKGTGRDEVQKLYRGRKFEAWRLRTTCVKTHYCALCKKHRRWHLQQDNAHPHIAGVSLTFLEEEEIELLQWPPRSPDLSPFEKLWDTMRKFIDDLPHPPTTLEELQGAWEATPQEFIGQHALQNTGLYSREQFFELNLATNSVEMANFEHRAVIKYLLKKGMSFTEIYDDMLNTLGEGCPSYTTIRKWGNEFKRGRISLEDDPRSGRPKTATTPEMVDKVHDLMLNDRRLKASEIAEAVGISKERVLYILHEELDMRKLSARWVPRLLTMEQKRVRSQMSINNLEFFKRNTRDFLRRFVTCDETWVHYYTPESKQQSKMWTKRGEPAPKKAKTVLSAGKVMASVFWDAKGILFIDYLQKGKTINGEYYANLLNRLKTAIAEKRPGMNKKKVLFHQDNAPVHSCTVAAQKIKELGFELVPHPPYSPDLAPSDFHLFPKLKIFLGGKKFCTNEALISTVNDYFEGLHENHFRDGIKKLEHRWTKCMDLEGDYVEK</sequence>
<evidence type="ECO:0000313" key="5">
    <source>
        <dbReference type="Proteomes" id="UP000719412"/>
    </source>
</evidence>
<comment type="caution">
    <text evidence="4">The sequence shown here is derived from an EMBL/GenBank/DDBJ whole genome shotgun (WGS) entry which is preliminary data.</text>
</comment>
<dbReference type="InterPro" id="IPR036691">
    <property type="entry name" value="Endo/exonu/phosph_ase_sf"/>
</dbReference>